<evidence type="ECO:0000256" key="6">
    <source>
        <dbReference type="ARBA" id="ARBA00022840"/>
    </source>
</evidence>
<keyword evidence="8 10" id="KW-0472">Membrane</keyword>
<evidence type="ECO:0000313" key="13">
    <source>
        <dbReference type="EMBL" id="PLZ87887.1"/>
    </source>
</evidence>
<sequence>MKESEFHVEEIDFQKYLLVLQRRWMTAVGVFGVIVSLALLYALSTKPTYTAQASLLIKTNRTSSLTGLGEDLGRLESLVQDNSPVDTQAKIVTSVPVIQETITSLSLKNDDGEPLRVEDVQKNLKVEGVKGTDVLEVSYTHEDPQLAAKVINKVVDTYIKQNIQVNREEAISAGKFMLQQLPKTEEAVQKAELALRRFKERNKIIVLQEEATAAVNTISKLEDEIAQAQAQLVDVNARLEKLQTQARVNSQEAVSAVNLSQVPGTQKVLTELQEAQSQLTVARTRYQPGHPTVIDLEEKVAALRNLLQERVGQVAGNNQPVSPANLQMGEVRQRLIEDLANTEKERVGLERRIAELTNTWSVYKQRANVLPKLEQTQRELERKLKAAQTTYETLLTRLQEINVAENQNVGNARIISPALVPDEPSGVRKALIAAGGGVLGILLGIIAALAADLIDRSIKTVREARELFQYTLLGVIPSVSKTSKNNYSVQGLDRPIPRVVGRDIPHFPVGDAYQMLQANLKFLSDKQLKAITVTSSIPKEGKSEVSANLAVAMAQVERRVLLVDADMRHPIQHHIWQLRNNQGLSNIIVDQVPLETTVHEVMPNLHVLTSGVIPPNPVALLDSERMATLVDSFIQKYDCVIFDAPPLAGTADAAVLGKLADGILLVVRPEVVDYASASAAKEFLTQSGQKVLGMVMNGVSVKREPDSYFYYAKDSVESTGVSQKSILVRNHR</sequence>
<evidence type="ECO:0000259" key="12">
    <source>
        <dbReference type="Pfam" id="PF13807"/>
    </source>
</evidence>
<name>A0A2N6K0T2_FISMU</name>
<dbReference type="GO" id="GO:0004713">
    <property type="term" value="F:protein tyrosine kinase activity"/>
    <property type="evidence" value="ECO:0007669"/>
    <property type="project" value="TreeGrafter"/>
</dbReference>
<feature type="transmembrane region" description="Helical" evidence="10">
    <location>
        <begin position="24"/>
        <end position="43"/>
    </location>
</feature>
<proteinExistence type="inferred from homology"/>
<dbReference type="NCBIfam" id="TIGR01007">
    <property type="entry name" value="eps_fam"/>
    <property type="match status" value="1"/>
</dbReference>
<dbReference type="Pfam" id="PF13807">
    <property type="entry name" value="GNVR"/>
    <property type="match status" value="1"/>
</dbReference>
<feature type="coiled-coil region" evidence="9">
    <location>
        <begin position="332"/>
        <end position="397"/>
    </location>
</feature>
<dbReference type="InterPro" id="IPR050445">
    <property type="entry name" value="Bact_polysacc_biosynth/exp"/>
</dbReference>
<feature type="domain" description="Polysaccharide chain length determinant N-terminal" evidence="11">
    <location>
        <begin position="9"/>
        <end position="104"/>
    </location>
</feature>
<dbReference type="InterPro" id="IPR033756">
    <property type="entry name" value="YlxH/NBP35"/>
</dbReference>
<keyword evidence="6" id="KW-0067">ATP-binding</keyword>
<dbReference type="Gene3D" id="3.40.50.300">
    <property type="entry name" value="P-loop containing nucleotide triphosphate hydrolases"/>
    <property type="match status" value="1"/>
</dbReference>
<dbReference type="GO" id="GO:0005524">
    <property type="term" value="F:ATP binding"/>
    <property type="evidence" value="ECO:0007669"/>
    <property type="project" value="UniProtKB-KW"/>
</dbReference>
<evidence type="ECO:0000256" key="4">
    <source>
        <dbReference type="ARBA" id="ARBA00022692"/>
    </source>
</evidence>
<feature type="coiled-coil region" evidence="9">
    <location>
        <begin position="181"/>
        <end position="245"/>
    </location>
</feature>
<dbReference type="Proteomes" id="UP000235036">
    <property type="component" value="Unassembled WGS sequence"/>
</dbReference>
<dbReference type="SUPFAM" id="SSF52540">
    <property type="entry name" value="P-loop containing nucleoside triphosphate hydrolases"/>
    <property type="match status" value="1"/>
</dbReference>
<evidence type="ECO:0000256" key="5">
    <source>
        <dbReference type="ARBA" id="ARBA00022741"/>
    </source>
</evidence>
<evidence type="ECO:0000256" key="10">
    <source>
        <dbReference type="SAM" id="Phobius"/>
    </source>
</evidence>
<evidence type="ECO:0000256" key="1">
    <source>
        <dbReference type="ARBA" id="ARBA00004651"/>
    </source>
</evidence>
<keyword evidence="5" id="KW-0547">Nucleotide-binding</keyword>
<evidence type="ECO:0000256" key="8">
    <source>
        <dbReference type="ARBA" id="ARBA00023136"/>
    </source>
</evidence>
<evidence type="ECO:0000259" key="11">
    <source>
        <dbReference type="Pfam" id="PF02706"/>
    </source>
</evidence>
<accession>A0A2N6K0T2</accession>
<evidence type="ECO:0000256" key="9">
    <source>
        <dbReference type="SAM" id="Coils"/>
    </source>
</evidence>
<keyword evidence="7 10" id="KW-1133">Transmembrane helix</keyword>
<dbReference type="InterPro" id="IPR003856">
    <property type="entry name" value="LPS_length_determ_N"/>
</dbReference>
<dbReference type="AlphaFoldDB" id="A0A2N6K0T2"/>
<comment type="similarity">
    <text evidence="2">Belongs to the CpsC/CapA family.</text>
</comment>
<dbReference type="PANTHER" id="PTHR32309">
    <property type="entry name" value="TYROSINE-PROTEIN KINASE"/>
    <property type="match status" value="1"/>
</dbReference>
<feature type="domain" description="Tyrosine-protein kinase G-rich" evidence="12">
    <location>
        <begin position="374"/>
        <end position="450"/>
    </location>
</feature>
<dbReference type="PANTHER" id="PTHR32309:SF13">
    <property type="entry name" value="FERRIC ENTEROBACTIN TRANSPORT PROTEIN FEPE"/>
    <property type="match status" value="1"/>
</dbReference>
<keyword evidence="3" id="KW-1003">Cell membrane</keyword>
<comment type="caution">
    <text evidence="13">The sequence shown here is derived from an EMBL/GenBank/DDBJ whole genome shotgun (WGS) entry which is preliminary data.</text>
</comment>
<dbReference type="CDD" id="cd05387">
    <property type="entry name" value="BY-kinase"/>
    <property type="match status" value="1"/>
</dbReference>
<dbReference type="InterPro" id="IPR005702">
    <property type="entry name" value="Wzc-like_C"/>
</dbReference>
<keyword evidence="14" id="KW-1185">Reference proteome</keyword>
<dbReference type="Pfam" id="PF10609">
    <property type="entry name" value="ParA"/>
    <property type="match status" value="1"/>
</dbReference>
<dbReference type="InterPro" id="IPR027417">
    <property type="entry name" value="P-loop_NTPase"/>
</dbReference>
<dbReference type="EMBL" id="NRQW01000373">
    <property type="protein sequence ID" value="PLZ87887.1"/>
    <property type="molecule type" value="Genomic_DNA"/>
</dbReference>
<keyword evidence="9" id="KW-0175">Coiled coil</keyword>
<evidence type="ECO:0000256" key="2">
    <source>
        <dbReference type="ARBA" id="ARBA00006683"/>
    </source>
</evidence>
<evidence type="ECO:0000256" key="7">
    <source>
        <dbReference type="ARBA" id="ARBA00022989"/>
    </source>
</evidence>
<protein>
    <submittedName>
        <fullName evidence="13">Lipopolysaccharide biosynthesis protein</fullName>
    </submittedName>
</protein>
<dbReference type="GO" id="GO:0005886">
    <property type="term" value="C:plasma membrane"/>
    <property type="evidence" value="ECO:0007669"/>
    <property type="project" value="UniProtKB-SubCell"/>
</dbReference>
<comment type="subcellular location">
    <subcellularLocation>
        <location evidence="1">Cell membrane</location>
        <topology evidence="1">Multi-pass membrane protein</topology>
    </subcellularLocation>
</comment>
<evidence type="ECO:0000313" key="14">
    <source>
        <dbReference type="Proteomes" id="UP000235036"/>
    </source>
</evidence>
<keyword evidence="4 10" id="KW-0812">Transmembrane</keyword>
<reference evidence="13 14" key="1">
    <citation type="submission" date="2017-08" db="EMBL/GenBank/DDBJ databases">
        <title>Genomes of Fischerella (Mastigocladus) sp. strains.</title>
        <authorList>
            <person name="Miller S.R."/>
        </authorList>
    </citation>
    <scope>NUCLEOTIDE SEQUENCE [LARGE SCALE GENOMIC DNA]</scope>
    <source>
        <strain evidence="13 14">CCMEE 5323</strain>
    </source>
</reference>
<gene>
    <name evidence="13" type="ORF">CEN44_16530</name>
</gene>
<organism evidence="13 14">
    <name type="scientific">Fischerella muscicola CCMEE 5323</name>
    <dbReference type="NCBI Taxonomy" id="2019572"/>
    <lineage>
        <taxon>Bacteria</taxon>
        <taxon>Bacillati</taxon>
        <taxon>Cyanobacteriota</taxon>
        <taxon>Cyanophyceae</taxon>
        <taxon>Nostocales</taxon>
        <taxon>Hapalosiphonaceae</taxon>
        <taxon>Fischerella</taxon>
    </lineage>
</organism>
<evidence type="ECO:0000256" key="3">
    <source>
        <dbReference type="ARBA" id="ARBA00022475"/>
    </source>
</evidence>
<dbReference type="InterPro" id="IPR032807">
    <property type="entry name" value="GNVR"/>
</dbReference>
<dbReference type="RefSeq" id="WP_102205432.1">
    <property type="nucleotide sequence ID" value="NZ_CAWNVR010000481.1"/>
</dbReference>
<feature type="transmembrane region" description="Helical" evidence="10">
    <location>
        <begin position="430"/>
        <end position="454"/>
    </location>
</feature>
<dbReference type="Pfam" id="PF02706">
    <property type="entry name" value="Wzz"/>
    <property type="match status" value="1"/>
</dbReference>